<evidence type="ECO:0000259" key="6">
    <source>
        <dbReference type="Pfam" id="PF09985"/>
    </source>
</evidence>
<organism evidence="7 9">
    <name type="scientific">Thermococcus thioreducens</name>
    <dbReference type="NCBI Taxonomy" id="277988"/>
    <lineage>
        <taxon>Archaea</taxon>
        <taxon>Methanobacteriati</taxon>
        <taxon>Methanobacteriota</taxon>
        <taxon>Thermococci</taxon>
        <taxon>Thermococcales</taxon>
        <taxon>Thermococcaceae</taxon>
        <taxon>Thermococcus</taxon>
    </lineage>
</organism>
<feature type="region of interest" description="Disordered" evidence="4">
    <location>
        <begin position="1270"/>
        <end position="1333"/>
    </location>
</feature>
<dbReference type="InterPro" id="IPR004300">
    <property type="entry name" value="Glyco_hydro_57_N"/>
</dbReference>
<dbReference type="InterPro" id="IPR052046">
    <property type="entry name" value="GH57_Enzymes"/>
</dbReference>
<dbReference type="SUPFAM" id="SSF88713">
    <property type="entry name" value="Glycoside hydrolase/deacetylase"/>
    <property type="match status" value="1"/>
</dbReference>
<dbReference type="InterPro" id="IPR011330">
    <property type="entry name" value="Glyco_hydro/deAcase_b/a-brl"/>
</dbReference>
<evidence type="ECO:0000313" key="9">
    <source>
        <dbReference type="Proteomes" id="UP000051862"/>
    </source>
</evidence>
<dbReference type="CDD" id="cd09626">
    <property type="entry name" value="DOMON_glucodextranase_like"/>
    <property type="match status" value="2"/>
</dbReference>
<keyword evidence="2 3" id="KW-0119">Carbohydrate metabolism</keyword>
<dbReference type="Proteomes" id="UP000051862">
    <property type="component" value="Unassembled WGS sequence"/>
</dbReference>
<dbReference type="PANTHER" id="PTHR36306:SF1">
    <property type="entry name" value="ALPHA-AMYLASE-RELATED"/>
    <property type="match status" value="1"/>
</dbReference>
<feature type="domain" description="Glycoside hydrolase family 57 N-terminal" evidence="5">
    <location>
        <begin position="36"/>
        <end position="472"/>
    </location>
</feature>
<evidence type="ECO:0000259" key="5">
    <source>
        <dbReference type="Pfam" id="PF03065"/>
    </source>
</evidence>
<dbReference type="Pfam" id="PF03065">
    <property type="entry name" value="Glyco_hydro_57"/>
    <property type="match status" value="1"/>
</dbReference>
<dbReference type="STRING" id="277988.SAMN05216170_1246"/>
<dbReference type="InterPro" id="IPR027291">
    <property type="entry name" value="Glyco_hydro_38_N_sf"/>
</dbReference>
<sequence>MKRWIALLLAILVVGSIVGANVKTVGAAEPKPLNVIIVWHQHQPYYYDPIQDIYTRPWVRLHAANNYWKMAYYLSQYPDVHATIDLSGSLIAQLADYMNGKKDTYQIVTEKIANGEPLTVDEKWFMLQAPGGFFDHTIPWNGEPITDPNGNPIRDFWDRYTELKNKMMAAKAKYANLPLEEQKVAVTNEFTEQDYIDLAVLFNLAWIDYNYIMTHPELKALYDKVDEGGYTREDVKTVLDAQMWLLNHTFEEHEKINLLLGNGNVEVTVVPYAHPIGPILNDFGWESDFDEHVKKADELYKQYLGGGTALPKGGWAAESALNDKTLEILAENGWQWVMTDQMVLGKLGIEGTVENYYKPWVSEFNGKKIYLFPRDHALSDRVGFTYSGMNQYQAVEDFVNELLKLQKENYDGSLVYVVTLDGENPWEHYPYDGKLFLTELYKKLTELQEQGLIRTLTPSEYIQLYGDKANKLTPQMMERLDLTGDKVNALLKAQSLGELYDMVGVKEEMQWPESSWIDGTLSTWIGEPQENYGWYWLYLARKTLMENKDKMSQTDWEKAYEYLLRAEASDWFWWYGSDQDSGQDYTFDRYLKTYLYEMYKLAGVEPPSYLFGNYFPDGEPYTTRGLVGLKEGEVKNFSSMSPSSSGVSVYFDGDGVHFIVKGNLDEFEVSIWEKGKRVGNTFTLLQEKPNELRYSMFPFSKDSVGLMITKHIVYRNGRAEIYGATDYESNEKLGEAAVKETSGGIEVVVPFDYIETPDDFYFAVSTVKDGNLEVISTPVELRLPTEVKGVPIVDITDPEGDDHGPGTYTYPTDKVFVEGAFDLLRFRMLEQTDSYVMEFYFKDLGGNPWNGPNGFSLQIIEVYLDFKDGGNTSAIKMFPDGPGSNVNLDPDHPWDLALRIAGWDYGNLIVLPNGTALQGEMQISADPVKNAIIVKVPKKYIQINEDYGLWGVVLTGSQDGFGPDKWRPVAVEAEQWKVGGADPQAVINNVAPRVMDLLAPADFKPTQEEQLSSYDANEIKLATVKALPLLKKGIVVNDPEGDDHGPGTYTYATDKVFVPGHLDLLKFKMVEGSDDWTLEFYFKDLGGNPWNGPNGFSLQIIEAYFDFKDGGNTSAIKMFPDGPGSNVNLDPDHPWDLALRIAGWDYGNLIVLPDGTSIQGELQISADPTRNAIVVKVPKKYLSITDYGLYASILVGSQDGFGPDKWRPVAVQAEQWKLGGADPQAVIDNLAPRVVDMLVPEGFKPTQEEQLSSYDLEKKTLATVLMIPLVEGTGEEQPTPTETQTETATETTSTHSETTTATPSETTSTPSTTSPSETTTTTTPEEGGGICGPGIIVGLAVAPLLLRRRR</sequence>
<dbReference type="InterPro" id="IPR019248">
    <property type="entry name" value="Glucodextran_C"/>
</dbReference>
<dbReference type="Proteomes" id="UP000182125">
    <property type="component" value="Unassembled WGS sequence"/>
</dbReference>
<feature type="domain" description="Glucodextranase-like C-terminal" evidence="6">
    <location>
        <begin position="792"/>
        <end position="1024"/>
    </location>
</feature>
<comment type="similarity">
    <text evidence="1 3">Belongs to the glycosyl hydrolase 57 family.</text>
</comment>
<gene>
    <name evidence="7" type="ORF">AMR53_08895</name>
    <name evidence="8" type="ORF">SAMN05216170_1246</name>
</gene>
<evidence type="ECO:0000256" key="1">
    <source>
        <dbReference type="ARBA" id="ARBA00006821"/>
    </source>
</evidence>
<dbReference type="EMBL" id="FOIW01000002">
    <property type="protein sequence ID" value="SEW04893.1"/>
    <property type="molecule type" value="Genomic_DNA"/>
</dbReference>
<evidence type="ECO:0000256" key="3">
    <source>
        <dbReference type="RuleBase" id="RU361196"/>
    </source>
</evidence>
<evidence type="ECO:0000256" key="4">
    <source>
        <dbReference type="SAM" id="MobiDB-lite"/>
    </source>
</evidence>
<dbReference type="Gene3D" id="2.60.40.1190">
    <property type="match status" value="2"/>
</dbReference>
<evidence type="ECO:0000313" key="8">
    <source>
        <dbReference type="EMBL" id="SEW04893.1"/>
    </source>
</evidence>
<dbReference type="GO" id="GO:0003824">
    <property type="term" value="F:catalytic activity"/>
    <property type="evidence" value="ECO:0007669"/>
    <property type="project" value="InterPro"/>
</dbReference>
<dbReference type="Pfam" id="PF09985">
    <property type="entry name" value="Glucodextran_C"/>
    <property type="match status" value="2"/>
</dbReference>
<evidence type="ECO:0000313" key="10">
    <source>
        <dbReference type="Proteomes" id="UP000182125"/>
    </source>
</evidence>
<dbReference type="OrthoDB" id="18576at2157"/>
<dbReference type="PATRIC" id="fig|277988.4.peg.1870"/>
<name>A0A0Q2XL46_9EURY</name>
<reference evidence="7 9" key="1">
    <citation type="submission" date="2015-08" db="EMBL/GenBank/DDBJ databases">
        <title>Thermococcus thioreducens DSM 14981 genome sequencing.</title>
        <authorList>
            <person name="Hong S.-J."/>
            <person name="Kim M.-C."/>
            <person name="Shin J.-H."/>
        </authorList>
    </citation>
    <scope>NUCLEOTIDE SEQUENCE [LARGE SCALE GENOMIC DNA]</scope>
    <source>
        <strain evidence="7 9">DSM 14981</strain>
    </source>
</reference>
<dbReference type="Gene3D" id="3.20.110.10">
    <property type="entry name" value="Glycoside hydrolase 38, N terminal domain"/>
    <property type="match status" value="1"/>
</dbReference>
<dbReference type="CDD" id="cd10796">
    <property type="entry name" value="GH57N_APU"/>
    <property type="match status" value="1"/>
</dbReference>
<proteinExistence type="inferred from homology"/>
<dbReference type="InterPro" id="IPR027552">
    <property type="entry name" value="CGP_CTERM"/>
</dbReference>
<evidence type="ECO:0000313" key="7">
    <source>
        <dbReference type="EMBL" id="KQH81852.1"/>
    </source>
</evidence>
<dbReference type="RefSeq" id="WP_055429920.1">
    <property type="nucleotide sequence ID" value="NZ_FOIW01000002.1"/>
</dbReference>
<dbReference type="GO" id="GO:0005975">
    <property type="term" value="P:carbohydrate metabolic process"/>
    <property type="evidence" value="ECO:0007669"/>
    <property type="project" value="InterPro"/>
</dbReference>
<dbReference type="NCBIfam" id="TIGR04288">
    <property type="entry name" value="CGP_CTERM"/>
    <property type="match status" value="1"/>
</dbReference>
<protein>
    <submittedName>
        <fullName evidence="7">Amylopullulanase</fullName>
    </submittedName>
    <submittedName>
        <fullName evidence="8">Pullulanase /alpha-amylase</fullName>
    </submittedName>
</protein>
<dbReference type="EMBL" id="LIXN01000015">
    <property type="protein sequence ID" value="KQH81852.1"/>
    <property type="molecule type" value="Genomic_DNA"/>
</dbReference>
<evidence type="ECO:0000256" key="2">
    <source>
        <dbReference type="ARBA" id="ARBA00023277"/>
    </source>
</evidence>
<feature type="domain" description="Glucodextranase-like C-terminal" evidence="6">
    <location>
        <begin position="1036"/>
        <end position="1264"/>
    </location>
</feature>
<dbReference type="SUPFAM" id="SSF49344">
    <property type="entry name" value="CBD9-like"/>
    <property type="match status" value="2"/>
</dbReference>
<accession>A0A0Q2XL46</accession>
<feature type="compositionally biased region" description="Low complexity" evidence="4">
    <location>
        <begin position="1271"/>
        <end position="1325"/>
    </location>
</feature>
<reference evidence="8 10" key="2">
    <citation type="submission" date="2016-10" db="EMBL/GenBank/DDBJ databases">
        <authorList>
            <person name="de Groot N.N."/>
        </authorList>
    </citation>
    <scope>NUCLEOTIDE SEQUENCE [LARGE SCALE GENOMIC DNA]</scope>
    <source>
        <strain evidence="8 10">OGL-20</strain>
    </source>
</reference>
<dbReference type="PANTHER" id="PTHR36306">
    <property type="entry name" value="ALPHA-AMYLASE-RELATED-RELATED"/>
    <property type="match status" value="1"/>
</dbReference>